<evidence type="ECO:0000313" key="7">
    <source>
        <dbReference type="Proteomes" id="UP000298681"/>
    </source>
</evidence>
<comment type="caution">
    <text evidence="6">The sequence shown here is derived from an EMBL/GenBank/DDBJ whole genome shotgun (WGS) entry which is preliminary data.</text>
</comment>
<dbReference type="AlphaFoldDB" id="A0A4Z1RDS8"/>
<gene>
    <name evidence="6" type="ORF">E4582_05730</name>
</gene>
<dbReference type="SUPFAM" id="SSF47473">
    <property type="entry name" value="EF-hand"/>
    <property type="match status" value="2"/>
</dbReference>
<evidence type="ECO:0000256" key="2">
    <source>
        <dbReference type="ARBA" id="ARBA00022737"/>
    </source>
</evidence>
<evidence type="ECO:0000256" key="3">
    <source>
        <dbReference type="SAM" id="MobiDB-lite"/>
    </source>
</evidence>
<feature type="region of interest" description="Disordered" evidence="3">
    <location>
        <begin position="116"/>
        <end position="140"/>
    </location>
</feature>
<evidence type="ECO:0000259" key="5">
    <source>
        <dbReference type="PROSITE" id="PS50222"/>
    </source>
</evidence>
<dbReference type="PANTHER" id="PTHR10827">
    <property type="entry name" value="RETICULOCALBIN"/>
    <property type="match status" value="1"/>
</dbReference>
<dbReference type="PROSITE" id="PS50222">
    <property type="entry name" value="EF_HAND_2"/>
    <property type="match status" value="3"/>
</dbReference>
<evidence type="ECO:0000256" key="1">
    <source>
        <dbReference type="ARBA" id="ARBA00022723"/>
    </source>
</evidence>
<feature type="domain" description="EF-hand" evidence="5">
    <location>
        <begin position="139"/>
        <end position="174"/>
    </location>
</feature>
<dbReference type="Proteomes" id="UP000298681">
    <property type="component" value="Unassembled WGS sequence"/>
</dbReference>
<keyword evidence="1" id="KW-0479">Metal-binding</keyword>
<proteinExistence type="predicted"/>
<feature type="domain" description="EF-hand" evidence="5">
    <location>
        <begin position="51"/>
        <end position="86"/>
    </location>
</feature>
<dbReference type="PROSITE" id="PS00018">
    <property type="entry name" value="EF_HAND_1"/>
    <property type="match status" value="4"/>
</dbReference>
<feature type="domain" description="EF-hand" evidence="5">
    <location>
        <begin position="178"/>
        <end position="213"/>
    </location>
</feature>
<evidence type="ECO:0000256" key="4">
    <source>
        <dbReference type="SAM" id="SignalP"/>
    </source>
</evidence>
<dbReference type="InterPro" id="IPR018247">
    <property type="entry name" value="EF_Hand_1_Ca_BS"/>
</dbReference>
<dbReference type="PANTHER" id="PTHR10827:SF98">
    <property type="entry name" value="45 KDA CALCIUM-BINDING PROTEIN"/>
    <property type="match status" value="1"/>
</dbReference>
<keyword evidence="4" id="KW-0732">Signal</keyword>
<sequence length="236" mass="26131">MKIHMLAAATLAMFAAAGVQAAPPTDQAPRAARTLQLDTNNDGAIDRTEAAASPRLAFGFDRLDSNRDGRLQRDELRGARKGHGTRGRGAHGHGGIDALARLDTDGDGRLSRGELEAAKAAREARAGANPQRPARDAHAARPDLLAQFDSIDRNRDSLLSRGELRSWFEAQRPQREAEMQRRFDERFTAADLNGDGRLSRIEVDEKMQRLSTRFAWLDENGDGFLDRNELRPQRGR</sequence>
<dbReference type="Pfam" id="PF13202">
    <property type="entry name" value="EF-hand_5"/>
    <property type="match status" value="5"/>
</dbReference>
<keyword evidence="7" id="KW-1185">Reference proteome</keyword>
<dbReference type="RefSeq" id="WP_134673692.1">
    <property type="nucleotide sequence ID" value="NZ_SPUH01000001.1"/>
</dbReference>
<name>A0A4Z1RDS8_9GAMM</name>
<keyword evidence="2" id="KW-0677">Repeat</keyword>
<feature type="signal peptide" evidence="4">
    <location>
        <begin position="1"/>
        <end position="21"/>
    </location>
</feature>
<feature type="compositionally biased region" description="Basic residues" evidence="3">
    <location>
        <begin position="79"/>
        <end position="91"/>
    </location>
</feature>
<feature type="compositionally biased region" description="Basic and acidic residues" evidence="3">
    <location>
        <begin position="116"/>
        <end position="125"/>
    </location>
</feature>
<reference evidence="6 7" key="1">
    <citation type="submission" date="2019-01" db="EMBL/GenBank/DDBJ databases">
        <authorList>
            <person name="Zhang S."/>
        </authorList>
    </citation>
    <scope>NUCLEOTIDE SEQUENCE [LARGE SCALE GENOMIC DNA]</scope>
    <source>
        <strain evidence="6 7">1626</strain>
    </source>
</reference>
<feature type="compositionally biased region" description="Basic and acidic residues" evidence="3">
    <location>
        <begin position="69"/>
        <end position="78"/>
    </location>
</feature>
<evidence type="ECO:0000313" key="6">
    <source>
        <dbReference type="EMBL" id="TKS54313.1"/>
    </source>
</evidence>
<protein>
    <recommendedName>
        <fullName evidence="5">EF-hand domain-containing protein</fullName>
    </recommendedName>
</protein>
<feature type="region of interest" description="Disordered" evidence="3">
    <location>
        <begin position="69"/>
        <end position="103"/>
    </location>
</feature>
<dbReference type="InterPro" id="IPR011992">
    <property type="entry name" value="EF-hand-dom_pair"/>
</dbReference>
<dbReference type="Gene3D" id="1.10.238.10">
    <property type="entry name" value="EF-hand"/>
    <property type="match status" value="3"/>
</dbReference>
<accession>A0A4Z1RDS8</accession>
<feature type="chain" id="PRO_5021211458" description="EF-hand domain-containing protein" evidence="4">
    <location>
        <begin position="22"/>
        <end position="236"/>
    </location>
</feature>
<dbReference type="GO" id="GO:0005509">
    <property type="term" value="F:calcium ion binding"/>
    <property type="evidence" value="ECO:0007669"/>
    <property type="project" value="InterPro"/>
</dbReference>
<dbReference type="InterPro" id="IPR002048">
    <property type="entry name" value="EF_hand_dom"/>
</dbReference>
<dbReference type="SMART" id="SM00054">
    <property type="entry name" value="EFh"/>
    <property type="match status" value="4"/>
</dbReference>
<organism evidence="6 7">
    <name type="scientific">Luteimonas yindakuii</name>
    <dbReference type="NCBI Taxonomy" id="2565782"/>
    <lineage>
        <taxon>Bacteria</taxon>
        <taxon>Pseudomonadati</taxon>
        <taxon>Pseudomonadota</taxon>
        <taxon>Gammaproteobacteria</taxon>
        <taxon>Lysobacterales</taxon>
        <taxon>Lysobacteraceae</taxon>
        <taxon>Luteimonas</taxon>
    </lineage>
</organism>
<dbReference type="EMBL" id="SPUH01000001">
    <property type="protein sequence ID" value="TKS54313.1"/>
    <property type="molecule type" value="Genomic_DNA"/>
</dbReference>